<sequence>MEAKFQQKLKYLYELSLGIYEMFKAQDPDTGKLDVVFEFDGKKLYAHKSKLCEHSDFFKVMFCQRWTTPNEPITTCKIEKYSFDDFKEFITFLYSGDIDFTHDNIIPLADMAEYYNVPVFKKACQEFLLKIVWDLKNVFQMLDLADKYRLKELKKSLHDFISKNLPGFLKCVECQSLQKSINYDIVKSNQNTVRQEELFEMVISLLYLKTNFILYILGI</sequence>
<protein>
    <submittedName>
        <fullName evidence="2">BTB domain-containing protein</fullName>
    </submittedName>
</protein>
<proteinExistence type="predicted"/>
<dbReference type="Proteomes" id="UP000887579">
    <property type="component" value="Unplaced"/>
</dbReference>
<dbReference type="WBParaSite" id="ES5_v2.g14080.t1">
    <property type="protein sequence ID" value="ES5_v2.g14080.t1"/>
    <property type="gene ID" value="ES5_v2.g14080"/>
</dbReference>
<name>A0AC34F9Z7_9BILA</name>
<evidence type="ECO:0000313" key="1">
    <source>
        <dbReference type="Proteomes" id="UP000887579"/>
    </source>
</evidence>
<evidence type="ECO:0000313" key="2">
    <source>
        <dbReference type="WBParaSite" id="ES5_v2.g14080.t1"/>
    </source>
</evidence>
<organism evidence="1 2">
    <name type="scientific">Panagrolaimus sp. ES5</name>
    <dbReference type="NCBI Taxonomy" id="591445"/>
    <lineage>
        <taxon>Eukaryota</taxon>
        <taxon>Metazoa</taxon>
        <taxon>Ecdysozoa</taxon>
        <taxon>Nematoda</taxon>
        <taxon>Chromadorea</taxon>
        <taxon>Rhabditida</taxon>
        <taxon>Tylenchina</taxon>
        <taxon>Panagrolaimomorpha</taxon>
        <taxon>Panagrolaimoidea</taxon>
        <taxon>Panagrolaimidae</taxon>
        <taxon>Panagrolaimus</taxon>
    </lineage>
</organism>
<reference evidence="2" key="1">
    <citation type="submission" date="2022-11" db="UniProtKB">
        <authorList>
            <consortium name="WormBaseParasite"/>
        </authorList>
    </citation>
    <scope>IDENTIFICATION</scope>
</reference>
<accession>A0AC34F9Z7</accession>